<keyword evidence="3" id="KW-0029">Amino-acid transport</keyword>
<dbReference type="CDD" id="cd06336">
    <property type="entry name" value="PBP1_ABC_ligand_binding-like"/>
    <property type="match status" value="1"/>
</dbReference>
<keyword evidence="3" id="KW-0813">Transport</keyword>
<dbReference type="Pfam" id="PF13458">
    <property type="entry name" value="Peripla_BP_6"/>
    <property type="match status" value="1"/>
</dbReference>
<comment type="similarity">
    <text evidence="1">Belongs to the leucine-binding protein family.</text>
</comment>
<organism evidence="5 6">
    <name type="scientific">Microvirga arsenatis</name>
    <dbReference type="NCBI Taxonomy" id="2692265"/>
    <lineage>
        <taxon>Bacteria</taxon>
        <taxon>Pseudomonadati</taxon>
        <taxon>Pseudomonadota</taxon>
        <taxon>Alphaproteobacteria</taxon>
        <taxon>Hyphomicrobiales</taxon>
        <taxon>Methylobacteriaceae</taxon>
        <taxon>Microvirga</taxon>
    </lineage>
</organism>
<accession>A0ABW9YTW0</accession>
<evidence type="ECO:0000313" key="5">
    <source>
        <dbReference type="EMBL" id="NBJ23540.1"/>
    </source>
</evidence>
<keyword evidence="6" id="KW-1185">Reference proteome</keyword>
<dbReference type="InterPro" id="IPR028081">
    <property type="entry name" value="Leu-bd"/>
</dbReference>
<reference evidence="5 6" key="1">
    <citation type="submission" date="2020-01" db="EMBL/GenBank/DDBJ databases">
        <title>Microvirga sp. nov., an arsenate reduction bacterium isolated from Tibet hotspring sediments.</title>
        <authorList>
            <person name="Yuan C.-G."/>
        </authorList>
    </citation>
    <scope>NUCLEOTIDE SEQUENCE [LARGE SCALE GENOMIC DNA]</scope>
    <source>
        <strain evidence="5 6">SYSU G3D203</strain>
    </source>
</reference>
<dbReference type="Proteomes" id="UP000818323">
    <property type="component" value="Unassembled WGS sequence"/>
</dbReference>
<keyword evidence="2" id="KW-0732">Signal</keyword>
<dbReference type="PANTHER" id="PTHR30483">
    <property type="entry name" value="LEUCINE-SPECIFIC-BINDING PROTEIN"/>
    <property type="match status" value="1"/>
</dbReference>
<dbReference type="EMBL" id="JAAAXJ010000002">
    <property type="protein sequence ID" value="NBJ23540.1"/>
    <property type="molecule type" value="Genomic_DNA"/>
</dbReference>
<gene>
    <name evidence="5" type="ORF">GR303_04135</name>
</gene>
<dbReference type="InterPro" id="IPR051010">
    <property type="entry name" value="BCAA_transport"/>
</dbReference>
<feature type="domain" description="Leucine-binding protein" evidence="4">
    <location>
        <begin position="39"/>
        <end position="352"/>
    </location>
</feature>
<dbReference type="Gene3D" id="3.40.50.2300">
    <property type="match status" value="2"/>
</dbReference>
<evidence type="ECO:0000259" key="4">
    <source>
        <dbReference type="Pfam" id="PF13458"/>
    </source>
</evidence>
<evidence type="ECO:0000256" key="1">
    <source>
        <dbReference type="ARBA" id="ARBA00010062"/>
    </source>
</evidence>
<evidence type="ECO:0000256" key="2">
    <source>
        <dbReference type="ARBA" id="ARBA00022729"/>
    </source>
</evidence>
<comment type="caution">
    <text evidence="5">The sequence shown here is derived from an EMBL/GenBank/DDBJ whole genome shotgun (WGS) entry which is preliminary data.</text>
</comment>
<dbReference type="PANTHER" id="PTHR30483:SF6">
    <property type="entry name" value="PERIPLASMIC BINDING PROTEIN OF ABC TRANSPORTER FOR NATURAL AMINO ACIDS"/>
    <property type="match status" value="1"/>
</dbReference>
<proteinExistence type="inferred from homology"/>
<sequence length="398" mass="42311">MKEEQEERKQMALWKHLVHTAGAVTLAAGFASVASAQETVNIGYTGPLSGGAALYGKNTLVGLEMAAKEINDAGGFEVAGKKYKFNIVALDDKYSPSEAAVNAKRLKAQNNTPMVFTPHSGGAFAIQAFNEQDNFILGAYTSVPNMTERGNKLTLRIPPSFAGYVQPFINVQMKTFGKKLAMAGGDHDYAKAWAQLFGPAWTKAGGQIVAENPMSYNKDTDFYSGVSRVLAANPDVLFIGGASEPTALVAKQARELGFKGGFAVMDQAKLDEMAAVTGSMEMLEGAVGVLPLIYDKRPGAEGFIAKFKKLYDRNPGTEASYHYSTLNAVAEAMKLAGTVSDPKAIHAKLSEAYGKLPPEKNPARITSVDERGGTNANIVVGVVKNGKVETVEAASLGQ</sequence>
<evidence type="ECO:0000313" key="6">
    <source>
        <dbReference type="Proteomes" id="UP000818323"/>
    </source>
</evidence>
<dbReference type="InterPro" id="IPR028082">
    <property type="entry name" value="Peripla_BP_I"/>
</dbReference>
<name>A0ABW9YTW0_9HYPH</name>
<evidence type="ECO:0000256" key="3">
    <source>
        <dbReference type="ARBA" id="ARBA00022970"/>
    </source>
</evidence>
<protein>
    <submittedName>
        <fullName evidence="5">ABC transporter substrate-binding protein</fullName>
    </submittedName>
</protein>
<dbReference type="SUPFAM" id="SSF53822">
    <property type="entry name" value="Periplasmic binding protein-like I"/>
    <property type="match status" value="1"/>
</dbReference>